<proteinExistence type="predicted"/>
<evidence type="ECO:0000256" key="1">
    <source>
        <dbReference type="SAM" id="Phobius"/>
    </source>
</evidence>
<reference evidence="2 3" key="1">
    <citation type="journal article" date="2006" name="Nat. Genet.">
        <title>The multidrug-resistant human pathogen Clostridium difficile has a highly mobile, mosaic genome.</title>
        <authorList>
            <person name="Sebaihia M."/>
            <person name="Wren B.W."/>
            <person name="Mullany P."/>
            <person name="Fairweather N.F."/>
            <person name="Minton N."/>
            <person name="Stabler R."/>
            <person name="Thomson N.R."/>
            <person name="Roberts A.P."/>
            <person name="Cerdeno-Tarraga A.M."/>
            <person name="Wang H."/>
            <person name="Holden M.T.G."/>
            <person name="Wright A."/>
            <person name="Churcher C."/>
            <person name="Quail M.A."/>
            <person name="Baker S."/>
            <person name="Bason N."/>
            <person name="Brooks K."/>
            <person name="Chillingworth T."/>
            <person name="Cronin A."/>
            <person name="Davis P."/>
            <person name="Dowd L."/>
            <person name="Fraser A."/>
            <person name="Feltwell T."/>
            <person name="Hance Z."/>
            <person name="Holroyd S."/>
            <person name="Jagels K."/>
            <person name="Moule S."/>
            <person name="Mungall K."/>
            <person name="Price C."/>
            <person name="Rabbinowitsch R."/>
            <person name="Sharp S."/>
            <person name="Simmonds M."/>
            <person name="Steven K."/>
            <person name="Unwin L."/>
            <person name="Whithead S."/>
            <person name="Dupuy B."/>
            <person name="Dougan G."/>
            <person name="Barrell B.and.Parkhill.J."/>
        </authorList>
    </citation>
    <scope>NUCLEOTIDE SEQUENCE [LARGE SCALE GENOMIC DNA]</scope>
    <source>
        <strain evidence="2 3">630</strain>
    </source>
</reference>
<keyword evidence="1" id="KW-0472">Membrane</keyword>
<evidence type="ECO:0000313" key="3">
    <source>
        <dbReference type="Proteomes" id="UP000001978"/>
    </source>
</evidence>
<feature type="transmembrane region" description="Helical" evidence="1">
    <location>
        <begin position="6"/>
        <end position="22"/>
    </location>
</feature>
<name>F3Y5T3_CLOD6</name>
<keyword evidence="1" id="KW-1133">Transmembrane helix</keyword>
<organism evidence="2 3">
    <name type="scientific">Clostridioides difficile (strain 630)</name>
    <name type="common">Peptoclostridium difficile</name>
    <dbReference type="NCBI Taxonomy" id="272563"/>
    <lineage>
        <taxon>Bacteria</taxon>
        <taxon>Bacillati</taxon>
        <taxon>Bacillota</taxon>
        <taxon>Clostridia</taxon>
        <taxon>Peptostreptococcales</taxon>
        <taxon>Peptostreptococcaceae</taxon>
        <taxon>Clostridioides</taxon>
    </lineage>
</organism>
<dbReference type="Proteomes" id="UP000001978">
    <property type="component" value="Chromosome"/>
</dbReference>
<accession>F3Y5T3</accession>
<gene>
    <name evidence="2" type="ordered locus">CD630_05621</name>
</gene>
<sequence length="63" mass="7410">MMGIFILDYYKTFIILISISLVKRVKRNPYKSSKDLINGNVNGILIIRKNQSFCINYRKNVKI</sequence>
<evidence type="ECO:0000313" key="2">
    <source>
        <dbReference type="EMBL" id="CCA62798.1"/>
    </source>
</evidence>
<keyword evidence="1" id="KW-0812">Transmembrane</keyword>
<reference key="2">
    <citation type="submission" date="2006-06" db="EMBL/GenBank/DDBJ databases">
        <title>Reannotation of the genome sequence of Clostridium difficile strain 630.</title>
        <authorList>
            <person name="Monot M."/>
            <person name="Boursaux-Eude C."/>
            <person name="Thibonnier M."/>
            <person name="Vallenet D."/>
            <person name="Moszer I."/>
            <person name="Medigue C."/>
            <person name="Martin-Verstraete I.and.Dupuy.B."/>
        </authorList>
    </citation>
    <scope>NUCLEOTIDE SEQUENCE</scope>
    <source>
        <strain>630</strain>
    </source>
</reference>
<dbReference type="EMBL" id="AM180355">
    <property type="protein sequence ID" value="CCA62798.1"/>
    <property type="molecule type" value="Genomic_DNA"/>
</dbReference>
<dbReference type="EnsemblBacteria" id="CCA62798">
    <property type="protein sequence ID" value="CCA62798"/>
    <property type="gene ID" value="CD630_05621"/>
</dbReference>
<dbReference type="AlphaFoldDB" id="F3Y5T3"/>
<protein>
    <submittedName>
        <fullName evidence="2">Uncharacterized protein</fullName>
    </submittedName>
</protein>
<dbReference type="KEGG" id="cdf:CD630_05621"/>